<dbReference type="InterPro" id="IPR002798">
    <property type="entry name" value="SpoIIM-like"/>
</dbReference>
<dbReference type="AlphaFoldDB" id="A0A543CMR7"/>
<protein>
    <submittedName>
        <fullName evidence="2">Putative membrane protein SpoIIM required for sporulation</fullName>
    </submittedName>
</protein>
<organism evidence="2 3">
    <name type="scientific">Actinoallomurus bryophytorum</name>
    <dbReference type="NCBI Taxonomy" id="1490222"/>
    <lineage>
        <taxon>Bacteria</taxon>
        <taxon>Bacillati</taxon>
        <taxon>Actinomycetota</taxon>
        <taxon>Actinomycetes</taxon>
        <taxon>Streptosporangiales</taxon>
        <taxon>Thermomonosporaceae</taxon>
        <taxon>Actinoallomurus</taxon>
    </lineage>
</organism>
<sequence length="332" mass="35913">MDVDAFVAAHNAEWRRLEQLVNRGTRKLQGAEIDELVELYQRAATHLSVVRSSSPEPALVGRLSSLVARGRAAVTGSHAPMWRDVTRFLTVSFPAMAYRARWWWLGSAVICNLISLVLAIWVARNPEVQASLLSPSEIRQLVDHDFANYYTDHAAGAFAFQVWVNNAWVAAQALIFGILLGIPTILVLLNLQLNLGIEAGLMFANGKGTIFLGLILPHGLLELTSVYLASAAGLRLGWTVIDPGHRRRSHALAEEGRAAMSIALGLIGVLAVSGAIEGLVTGHVNTTWLRVGIGVFAEVVFLTYVITFGRRAVREGDIGDAEIVPDTAPVAA</sequence>
<gene>
    <name evidence="2" type="ORF">FB559_3992</name>
</gene>
<reference evidence="2 3" key="1">
    <citation type="submission" date="2019-06" db="EMBL/GenBank/DDBJ databases">
        <title>Sequencing the genomes of 1000 actinobacteria strains.</title>
        <authorList>
            <person name="Klenk H.-P."/>
        </authorList>
    </citation>
    <scope>NUCLEOTIDE SEQUENCE [LARGE SCALE GENOMIC DNA]</scope>
    <source>
        <strain evidence="2 3">DSM 102200</strain>
    </source>
</reference>
<dbReference type="OrthoDB" id="5243448at2"/>
<dbReference type="PANTHER" id="PTHR35337">
    <property type="entry name" value="SLR1478 PROTEIN"/>
    <property type="match status" value="1"/>
</dbReference>
<dbReference type="EMBL" id="VFOZ01000001">
    <property type="protein sequence ID" value="TQL98369.1"/>
    <property type="molecule type" value="Genomic_DNA"/>
</dbReference>
<comment type="caution">
    <text evidence="2">The sequence shown here is derived from an EMBL/GenBank/DDBJ whole genome shotgun (WGS) entry which is preliminary data.</text>
</comment>
<dbReference type="Proteomes" id="UP000316096">
    <property type="component" value="Unassembled WGS sequence"/>
</dbReference>
<evidence type="ECO:0000256" key="1">
    <source>
        <dbReference type="SAM" id="Phobius"/>
    </source>
</evidence>
<proteinExistence type="predicted"/>
<dbReference type="Pfam" id="PF01944">
    <property type="entry name" value="SpoIIM"/>
    <property type="match status" value="1"/>
</dbReference>
<feature type="transmembrane region" description="Helical" evidence="1">
    <location>
        <begin position="256"/>
        <end position="276"/>
    </location>
</feature>
<keyword evidence="1" id="KW-1133">Transmembrane helix</keyword>
<feature type="transmembrane region" description="Helical" evidence="1">
    <location>
        <begin position="288"/>
        <end position="306"/>
    </location>
</feature>
<name>A0A543CMR7_9ACTN</name>
<dbReference type="RefSeq" id="WP_141956978.1">
    <property type="nucleotide sequence ID" value="NZ_VFOZ01000001.1"/>
</dbReference>
<keyword evidence="1" id="KW-0812">Transmembrane</keyword>
<feature type="transmembrane region" description="Helical" evidence="1">
    <location>
        <begin position="167"/>
        <end position="189"/>
    </location>
</feature>
<keyword evidence="1" id="KW-0472">Membrane</keyword>
<accession>A0A543CMR7</accession>
<evidence type="ECO:0000313" key="3">
    <source>
        <dbReference type="Proteomes" id="UP000316096"/>
    </source>
</evidence>
<evidence type="ECO:0000313" key="2">
    <source>
        <dbReference type="EMBL" id="TQL98369.1"/>
    </source>
</evidence>
<feature type="transmembrane region" description="Helical" evidence="1">
    <location>
        <begin position="102"/>
        <end position="123"/>
    </location>
</feature>
<dbReference type="PANTHER" id="PTHR35337:SF1">
    <property type="entry name" value="SLR1478 PROTEIN"/>
    <property type="match status" value="1"/>
</dbReference>
<keyword evidence="3" id="KW-1185">Reference proteome</keyword>